<protein>
    <submittedName>
        <fullName evidence="1">Uncharacterized protein</fullName>
    </submittedName>
</protein>
<keyword evidence="2" id="KW-1185">Reference proteome</keyword>
<organism evidence="1 2">
    <name type="scientific">Modicella reniformis</name>
    <dbReference type="NCBI Taxonomy" id="1440133"/>
    <lineage>
        <taxon>Eukaryota</taxon>
        <taxon>Fungi</taxon>
        <taxon>Fungi incertae sedis</taxon>
        <taxon>Mucoromycota</taxon>
        <taxon>Mortierellomycotina</taxon>
        <taxon>Mortierellomycetes</taxon>
        <taxon>Mortierellales</taxon>
        <taxon>Mortierellaceae</taxon>
        <taxon>Modicella</taxon>
    </lineage>
</organism>
<proteinExistence type="predicted"/>
<sequence>MSSAILPLTQDPTAGQIKAGTSTYMPRKRLFRRLGFKKNAPIVNDFNLKVDRRVDKTERVEITGTIVSEYLQRADSTTFKILIMLSL</sequence>
<dbReference type="EMBL" id="JAAAHW010003441">
    <property type="protein sequence ID" value="KAF9983825.1"/>
    <property type="molecule type" value="Genomic_DNA"/>
</dbReference>
<name>A0A9P6MA44_9FUNG</name>
<gene>
    <name evidence="1" type="ORF">BGZ65_001375</name>
</gene>
<reference evidence="1" key="1">
    <citation type="journal article" date="2020" name="Fungal Divers.">
        <title>Resolving the Mortierellaceae phylogeny through synthesis of multi-gene phylogenetics and phylogenomics.</title>
        <authorList>
            <person name="Vandepol N."/>
            <person name="Liber J."/>
            <person name="Desiro A."/>
            <person name="Na H."/>
            <person name="Kennedy M."/>
            <person name="Barry K."/>
            <person name="Grigoriev I.V."/>
            <person name="Miller A.N."/>
            <person name="O'Donnell K."/>
            <person name="Stajich J.E."/>
            <person name="Bonito G."/>
        </authorList>
    </citation>
    <scope>NUCLEOTIDE SEQUENCE</scope>
    <source>
        <strain evidence="1">MES-2147</strain>
    </source>
</reference>
<evidence type="ECO:0000313" key="1">
    <source>
        <dbReference type="EMBL" id="KAF9983825.1"/>
    </source>
</evidence>
<accession>A0A9P6MA44</accession>
<dbReference type="Proteomes" id="UP000749646">
    <property type="component" value="Unassembled WGS sequence"/>
</dbReference>
<evidence type="ECO:0000313" key="2">
    <source>
        <dbReference type="Proteomes" id="UP000749646"/>
    </source>
</evidence>
<comment type="caution">
    <text evidence="1">The sequence shown here is derived from an EMBL/GenBank/DDBJ whole genome shotgun (WGS) entry which is preliminary data.</text>
</comment>
<dbReference type="AlphaFoldDB" id="A0A9P6MA44"/>